<reference evidence="2" key="2">
    <citation type="submission" date="2023-01" db="EMBL/GenBank/DDBJ databases">
        <authorList>
            <person name="Sun Q."/>
            <person name="Evtushenko L."/>
        </authorList>
    </citation>
    <scope>NUCLEOTIDE SEQUENCE</scope>
    <source>
        <strain evidence="2">VKM Ac-1401</strain>
    </source>
</reference>
<dbReference type="AlphaFoldDB" id="A0A9W6M0X1"/>
<dbReference type="Pfam" id="PF09533">
    <property type="entry name" value="DUF2380"/>
    <property type="match status" value="1"/>
</dbReference>
<gene>
    <name evidence="2" type="ORF">GCM10017584_27510</name>
</gene>
<evidence type="ECO:0000313" key="3">
    <source>
        <dbReference type="Proteomes" id="UP001142372"/>
    </source>
</evidence>
<proteinExistence type="predicted"/>
<dbReference type="InterPro" id="IPR025295">
    <property type="entry name" value="eCIS_core_dom"/>
</dbReference>
<feature type="domain" description="eCIS core" evidence="1">
    <location>
        <begin position="3"/>
        <end position="73"/>
    </location>
</feature>
<accession>A0A9W6M0X1</accession>
<sequence>MTESAAHRLGHDFSGVRVHTDARAAAAASALSASAFTLGRHITFAAGAYQPSTEAGRRLIEHELVHVLQQRDASPASDPVVGAADTEAEHEANDHARALGQGLGRLAVGRRLPTVLVQRQTAADSARVGAPTRLDEVAMQTIPDLDPKTAGDLFDAVSARSPTLALFGPQRVLLDLLAEIIDDGESVSRAELIARTEWYRALVLVRPDGYFVRALSGEAIDRAPSIAEGADGRLMAGPYEVGRFYHSSTGIVRAVDSEHQPTGPSIGELGLQHNLADKALDGAQAALGGVLSSLRQLITHPIKTVSDLAKLPRALADLIRYSPEFWEQFQAMPLGDQVQKVSEITTTLLVTFGTAGGTTTRIAAAGADIPTVMVNVLRLQRSGALAYARVAVPVGATVTALAGGPGGVVVLAMANNAAGSGGGGAYAGVDRQAQALLQTRGELVGAIEKHHIFPKTFKSFFKRLKITIDDSTLPMDRELHKILHGKGGHFTDWNARWERWIAANKNTATQDDVIRFAGGLMDEYGIEHFDLSRYRR</sequence>
<name>A0A9W6M0X1_9MICO</name>
<evidence type="ECO:0000313" key="2">
    <source>
        <dbReference type="EMBL" id="GLJ77177.1"/>
    </source>
</evidence>
<dbReference type="EMBL" id="BSEN01000013">
    <property type="protein sequence ID" value="GLJ77177.1"/>
    <property type="molecule type" value="Genomic_DNA"/>
</dbReference>
<dbReference type="Pfam" id="PF13699">
    <property type="entry name" value="eCIS_core"/>
    <property type="match status" value="1"/>
</dbReference>
<keyword evidence="3" id="KW-1185">Reference proteome</keyword>
<dbReference type="Proteomes" id="UP001142372">
    <property type="component" value="Unassembled WGS sequence"/>
</dbReference>
<comment type="caution">
    <text evidence="2">The sequence shown here is derived from an EMBL/GenBank/DDBJ whole genome shotgun (WGS) entry which is preliminary data.</text>
</comment>
<evidence type="ECO:0000259" key="1">
    <source>
        <dbReference type="Pfam" id="PF13699"/>
    </source>
</evidence>
<reference evidence="2" key="1">
    <citation type="journal article" date="2014" name="Int. J. Syst. Evol. Microbiol.">
        <title>Complete genome sequence of Corynebacterium casei LMG S-19264T (=DSM 44701T), isolated from a smear-ripened cheese.</title>
        <authorList>
            <consortium name="US DOE Joint Genome Institute (JGI-PGF)"/>
            <person name="Walter F."/>
            <person name="Albersmeier A."/>
            <person name="Kalinowski J."/>
            <person name="Ruckert C."/>
        </authorList>
    </citation>
    <scope>NUCLEOTIDE SEQUENCE</scope>
    <source>
        <strain evidence="2">VKM Ac-1401</strain>
    </source>
</reference>
<protein>
    <recommendedName>
        <fullName evidence="1">eCIS core domain-containing protein</fullName>
    </recommendedName>
</protein>
<dbReference type="InterPro" id="IPR011755">
    <property type="entry name" value="CHP02269_MYXXA"/>
</dbReference>
<organism evidence="2 3">
    <name type="scientific">Leifsonia poae</name>
    <dbReference type="NCBI Taxonomy" id="110933"/>
    <lineage>
        <taxon>Bacteria</taxon>
        <taxon>Bacillati</taxon>
        <taxon>Actinomycetota</taxon>
        <taxon>Actinomycetes</taxon>
        <taxon>Micrococcales</taxon>
        <taxon>Microbacteriaceae</taxon>
        <taxon>Leifsonia</taxon>
    </lineage>
</organism>